<dbReference type="OrthoDB" id="9811016at2"/>
<reference evidence="4" key="3">
    <citation type="submission" date="2010-08" db="EMBL/GenBank/DDBJ databases">
        <authorList>
            <person name="Durkin A.S."/>
            <person name="Nelson K.E."/>
            <person name="Morrison M."/>
            <person name="Forsberg C.W."/>
            <person name="Wilson D.B."/>
            <person name="Russell J.B."/>
            <person name="Cann I.K.O."/>
            <person name="Mackie R.I."/>
            <person name="White B.A."/>
        </authorList>
    </citation>
    <scope>NUCLEOTIDE SEQUENCE</scope>
    <source>
        <strain evidence="4">S85</strain>
    </source>
</reference>
<reference evidence="5" key="2">
    <citation type="submission" date="2010-08" db="EMBL/GenBank/DDBJ databases">
        <title>Complete sequence of Fibrobacter succinogenes subsp. succinogenes S85.</title>
        <authorList>
            <person name="Durkin A.S."/>
            <person name="Nelson K.E."/>
            <person name="Morrison M."/>
            <person name="Forsberg C.W."/>
            <person name="Wilson D.B."/>
            <person name="Russell J.B."/>
            <person name="Cann I.K.O."/>
            <person name="Mackie R.I."/>
            <person name="White B.A."/>
        </authorList>
    </citation>
    <scope>NUCLEOTIDE SEQUENCE [LARGE SCALE GENOMIC DNA]</scope>
    <source>
        <strain evidence="5">ATCC 19169 / S85</strain>
    </source>
</reference>
<evidence type="ECO:0000256" key="2">
    <source>
        <dbReference type="SAM" id="MobiDB-lite"/>
    </source>
</evidence>
<protein>
    <recommendedName>
        <fullName evidence="1">Segregation and condensation protein A</fullName>
    </recommendedName>
</protein>
<dbReference type="EMBL" id="CP002158">
    <property type="protein sequence ID" value="ADL26485.1"/>
    <property type="molecule type" value="Genomic_DNA"/>
</dbReference>
<dbReference type="eggNOG" id="COG1354">
    <property type="taxonomic scope" value="Bacteria"/>
</dbReference>
<dbReference type="RefSeq" id="WP_014545627.1">
    <property type="nucleotide sequence ID" value="NC_013410.1"/>
</dbReference>
<reference evidence="3 6" key="1">
    <citation type="submission" date="2009-10" db="EMBL/GenBank/DDBJ databases">
        <title>Complete sequence of Fibrobacter succinogenes subsp. succinogenes S85.</title>
        <authorList>
            <consortium name="US DOE Joint Genome Institute"/>
            <person name="Lucas S."/>
            <person name="Copeland A."/>
            <person name="Lapidus A."/>
            <person name="Glavina del Rio T."/>
            <person name="Tice H."/>
            <person name="Bruce D."/>
            <person name="Goodwin L."/>
            <person name="Pitluck S."/>
            <person name="Chertkov O."/>
            <person name="Detter J.C."/>
            <person name="Han C."/>
            <person name="Tapia R."/>
            <person name="Larimer F."/>
            <person name="Land M."/>
            <person name="Hauser L."/>
            <person name="Kyrpides N."/>
            <person name="Mikhailova N."/>
            <person name="Weimer P.J."/>
            <person name="Stevenson D.M."/>
            <person name="Boyum J."/>
            <person name="Brumm P.I."/>
            <person name="Mead D."/>
        </authorList>
    </citation>
    <scope>NUCLEOTIDE SEQUENCE [LARGE SCALE GENOMIC DNA]</scope>
    <source>
        <strain evidence="6">ATCC 19169 / S85</strain>
        <strain evidence="3">S85</strain>
    </source>
</reference>
<dbReference type="KEGG" id="fsu:Fisuc_0877"/>
<keyword evidence="6" id="KW-1185">Reference proteome</keyword>
<feature type="region of interest" description="Disordered" evidence="2">
    <location>
        <begin position="513"/>
        <end position="578"/>
    </location>
</feature>
<dbReference type="Proteomes" id="UP000000517">
    <property type="component" value="Chromosome"/>
</dbReference>
<dbReference type="PANTHER" id="PTHR33969">
    <property type="entry name" value="SEGREGATION AND CONDENSATION PROTEIN A"/>
    <property type="match status" value="1"/>
</dbReference>
<feature type="compositionally biased region" description="Low complexity" evidence="2">
    <location>
        <begin position="602"/>
        <end position="614"/>
    </location>
</feature>
<feature type="compositionally biased region" description="Low complexity" evidence="2">
    <location>
        <begin position="513"/>
        <end position="559"/>
    </location>
</feature>
<name>C9RNN9_FIBSS</name>
<evidence type="ECO:0000313" key="3">
    <source>
        <dbReference type="EMBL" id="ACX74485.1"/>
    </source>
</evidence>
<feature type="region of interest" description="Disordered" evidence="2">
    <location>
        <begin position="592"/>
        <end position="664"/>
    </location>
</feature>
<sequence length="664" mass="73406">MVDSEALEQEDYEVKIGSFNGPMDLLVYLVQKKEMTLDQIPIAEIADDFLKWVNEYSETDLSKAGDFLFMASRLMALKVQELLPAEERDPEMEEEYNEDREKLMKEMLEYQRFKQVASGLQEMEAKNFGTYSRGRLEKTQSDDDTLADANIWQLFRAYQKSLKTKISETIHHIELDYVTIQDRQQAINNFLNVHGRALFEDLLDNDSHPIVAAVTFMAMLEMIKTDDIVFRQSELFGPIWIYRKKNNPEYADEMAHETVFFSKDPEVKAGLVETIRSQAIARSKEKSVGDLAATMREAVLWTERGRNVTEEDLNAMLEGREDISEVQDNPFADMIAEADAAEGAQQAASAPVGDAQQAVAPGSAETAPIQDVAPANDNASAPVENTEAVPAQDAAQSATLESAKVSASEDEAPVLSKSSIPEFGANDDDDSEERAHTFEPVDELVEELEEENLDEDEIESGEAESVTEETTESSDDSSAESTFQGLNEQSVQQMSDEEFAAFMQKAQEFYNNASSAQSNNTQSAATSAQSTTSSTQAASTQAQTSATQPTSAASRSTSSYGSAEPEEDRYSSYSFGNEMTDEEYIAYLNRSARASRKEESKSAASTSSAAPEKSTSSEKPKKKSFMPEDEEGGMTDEEYQAYLAEHGDDDDDEEGPVVYGAGKD</sequence>
<dbReference type="InterPro" id="IPR003768">
    <property type="entry name" value="ScpA"/>
</dbReference>
<dbReference type="Gene3D" id="6.10.250.2410">
    <property type="match status" value="1"/>
</dbReference>
<proteinExistence type="predicted"/>
<evidence type="ECO:0000313" key="5">
    <source>
        <dbReference type="Proteomes" id="UP000000517"/>
    </source>
</evidence>
<dbReference type="HOGENOM" id="CLU_413198_0_0_0"/>
<dbReference type="STRING" id="59374.FSU_1323"/>
<dbReference type="Proteomes" id="UP000001497">
    <property type="component" value="Chromosome"/>
</dbReference>
<feature type="compositionally biased region" description="Polar residues" evidence="2">
    <location>
        <begin position="483"/>
        <end position="494"/>
    </location>
</feature>
<dbReference type="EMBL" id="CP001792">
    <property type="protein sequence ID" value="ACX74485.1"/>
    <property type="molecule type" value="Genomic_DNA"/>
</dbReference>
<dbReference type="PANTHER" id="PTHR33969:SF2">
    <property type="entry name" value="SEGREGATION AND CONDENSATION PROTEIN A"/>
    <property type="match status" value="1"/>
</dbReference>
<evidence type="ECO:0000313" key="4">
    <source>
        <dbReference type="EMBL" id="ADL26485.1"/>
    </source>
</evidence>
<evidence type="ECO:0000256" key="1">
    <source>
        <dbReference type="ARBA" id="ARBA00044777"/>
    </source>
</evidence>
<evidence type="ECO:0000313" key="6">
    <source>
        <dbReference type="Proteomes" id="UP000001497"/>
    </source>
</evidence>
<gene>
    <name evidence="4" type="primary">scpA</name>
    <name evidence="3" type="ordered locus">Fisuc_0877</name>
    <name evidence="4" type="ordered locus">FSU_1323</name>
</gene>
<organism evidence="4 5">
    <name type="scientific">Fibrobacter succinogenes (strain ATCC 19169 / S85)</name>
    <dbReference type="NCBI Taxonomy" id="59374"/>
    <lineage>
        <taxon>Bacteria</taxon>
        <taxon>Pseudomonadati</taxon>
        <taxon>Fibrobacterota</taxon>
        <taxon>Fibrobacteria</taxon>
        <taxon>Fibrobacterales</taxon>
        <taxon>Fibrobacteraceae</taxon>
        <taxon>Fibrobacter</taxon>
    </lineage>
</organism>
<feature type="compositionally biased region" description="Acidic residues" evidence="2">
    <location>
        <begin position="440"/>
        <end position="478"/>
    </location>
</feature>
<dbReference type="Pfam" id="PF02616">
    <property type="entry name" value="SMC_ScpA"/>
    <property type="match status" value="1"/>
</dbReference>
<dbReference type="KEGG" id="fsc:FSU_1323"/>
<feature type="compositionally biased region" description="Acidic residues" evidence="2">
    <location>
        <begin position="627"/>
        <end position="639"/>
    </location>
</feature>
<dbReference type="AlphaFoldDB" id="C9RNN9"/>
<accession>C9RNN9</accession>
<feature type="region of interest" description="Disordered" evidence="2">
    <location>
        <begin position="342"/>
        <end position="499"/>
    </location>
</feature>